<keyword evidence="3" id="KW-1185">Reference proteome</keyword>
<feature type="region of interest" description="Disordered" evidence="1">
    <location>
        <begin position="18"/>
        <end position="40"/>
    </location>
</feature>
<reference evidence="2 3" key="1">
    <citation type="submission" date="2024-01" db="EMBL/GenBank/DDBJ databases">
        <authorList>
            <person name="Alioto T."/>
            <person name="Alioto T."/>
            <person name="Gomez Garrido J."/>
        </authorList>
    </citation>
    <scope>NUCLEOTIDE SEQUENCE [LARGE SCALE GENOMIC DNA]</scope>
</reference>
<evidence type="ECO:0000256" key="1">
    <source>
        <dbReference type="SAM" id="MobiDB-lite"/>
    </source>
</evidence>
<proteinExistence type="predicted"/>
<gene>
    <name evidence="2" type="ORF">FSCOSCO3_A032959</name>
</gene>
<evidence type="ECO:0000313" key="2">
    <source>
        <dbReference type="EMBL" id="CAK6980254.1"/>
    </source>
</evidence>
<name>A0AAV1QB50_SCOSC</name>
<evidence type="ECO:0000313" key="3">
    <source>
        <dbReference type="Proteomes" id="UP001314229"/>
    </source>
</evidence>
<organism evidence="2 3">
    <name type="scientific">Scomber scombrus</name>
    <name type="common">Atlantic mackerel</name>
    <name type="synonym">Scomber vernalis</name>
    <dbReference type="NCBI Taxonomy" id="13677"/>
    <lineage>
        <taxon>Eukaryota</taxon>
        <taxon>Metazoa</taxon>
        <taxon>Chordata</taxon>
        <taxon>Craniata</taxon>
        <taxon>Vertebrata</taxon>
        <taxon>Euteleostomi</taxon>
        <taxon>Actinopterygii</taxon>
        <taxon>Neopterygii</taxon>
        <taxon>Teleostei</taxon>
        <taxon>Neoteleostei</taxon>
        <taxon>Acanthomorphata</taxon>
        <taxon>Pelagiaria</taxon>
        <taxon>Scombriformes</taxon>
        <taxon>Scombridae</taxon>
        <taxon>Scomber</taxon>
    </lineage>
</organism>
<accession>A0AAV1QB50</accession>
<dbReference type="Proteomes" id="UP001314229">
    <property type="component" value="Unassembled WGS sequence"/>
</dbReference>
<sequence>MPKASGSEYANVVATTSITHTDTVAEPSRLQQQQDGIVGTEDDHEVREFALEEEVPLTPDEEYCSDSEVSAHLVDLSDPSNWPVHLDTKTVDLLVEKGPFKVSNFDFPVNQEKRHFSDDFYVRKLPNGEKARRDWLVYSKKTDSVFCFCFCCKQQQYKPAQIN</sequence>
<dbReference type="EMBL" id="CAWUFR010000665">
    <property type="protein sequence ID" value="CAK6980254.1"/>
    <property type="molecule type" value="Genomic_DNA"/>
</dbReference>
<protein>
    <submittedName>
        <fullName evidence="2">Zinc finger MYM-type protein 5-like</fullName>
    </submittedName>
</protein>
<comment type="caution">
    <text evidence="2">The sequence shown here is derived from an EMBL/GenBank/DDBJ whole genome shotgun (WGS) entry which is preliminary data.</text>
</comment>
<dbReference type="AlphaFoldDB" id="A0AAV1QB50"/>